<evidence type="ECO:0000259" key="1">
    <source>
        <dbReference type="Pfam" id="PF12728"/>
    </source>
</evidence>
<dbReference type="RefSeq" id="WP_344301438.1">
    <property type="nucleotide sequence ID" value="NZ_BAAAQQ010000001.1"/>
</dbReference>
<dbReference type="NCBIfam" id="TIGR01764">
    <property type="entry name" value="excise"/>
    <property type="match status" value="1"/>
</dbReference>
<evidence type="ECO:0000313" key="2">
    <source>
        <dbReference type="EMBL" id="GAA2112974.1"/>
    </source>
</evidence>
<keyword evidence="3" id="KW-1185">Reference proteome</keyword>
<name>A0ABP5J7R4_9ACTN</name>
<sequence>MPKKTPPLPTAPPISRRRLISVPEAADYCGVDVKTMRRWINDGRLNAYDLGPRVVRVDLEELHATLLRPKTIRDAR</sequence>
<dbReference type="EMBL" id="BAAAQQ010000001">
    <property type="protein sequence ID" value="GAA2112974.1"/>
    <property type="molecule type" value="Genomic_DNA"/>
</dbReference>
<dbReference type="InterPro" id="IPR009061">
    <property type="entry name" value="DNA-bd_dom_put_sf"/>
</dbReference>
<organism evidence="2 3">
    <name type="scientific">Nocardioides bigeumensis</name>
    <dbReference type="NCBI Taxonomy" id="433657"/>
    <lineage>
        <taxon>Bacteria</taxon>
        <taxon>Bacillati</taxon>
        <taxon>Actinomycetota</taxon>
        <taxon>Actinomycetes</taxon>
        <taxon>Propionibacteriales</taxon>
        <taxon>Nocardioidaceae</taxon>
        <taxon>Nocardioides</taxon>
    </lineage>
</organism>
<comment type="caution">
    <text evidence="2">The sequence shown here is derived from an EMBL/GenBank/DDBJ whole genome shotgun (WGS) entry which is preliminary data.</text>
</comment>
<feature type="domain" description="Helix-turn-helix" evidence="1">
    <location>
        <begin position="20"/>
        <end position="64"/>
    </location>
</feature>
<dbReference type="InterPro" id="IPR041657">
    <property type="entry name" value="HTH_17"/>
</dbReference>
<dbReference type="SUPFAM" id="SSF46955">
    <property type="entry name" value="Putative DNA-binding domain"/>
    <property type="match status" value="1"/>
</dbReference>
<dbReference type="Pfam" id="PF12728">
    <property type="entry name" value="HTH_17"/>
    <property type="match status" value="1"/>
</dbReference>
<protein>
    <recommendedName>
        <fullName evidence="1">Helix-turn-helix domain-containing protein</fullName>
    </recommendedName>
</protein>
<gene>
    <name evidence="2" type="ORF">GCM10009843_00180</name>
</gene>
<dbReference type="InterPro" id="IPR010093">
    <property type="entry name" value="SinI_DNA-bd"/>
</dbReference>
<proteinExistence type="predicted"/>
<evidence type="ECO:0000313" key="3">
    <source>
        <dbReference type="Proteomes" id="UP001500575"/>
    </source>
</evidence>
<accession>A0ABP5J7R4</accession>
<reference evidence="3" key="1">
    <citation type="journal article" date="2019" name="Int. J. Syst. Evol. Microbiol.">
        <title>The Global Catalogue of Microorganisms (GCM) 10K type strain sequencing project: providing services to taxonomists for standard genome sequencing and annotation.</title>
        <authorList>
            <consortium name="The Broad Institute Genomics Platform"/>
            <consortium name="The Broad Institute Genome Sequencing Center for Infectious Disease"/>
            <person name="Wu L."/>
            <person name="Ma J."/>
        </authorList>
    </citation>
    <scope>NUCLEOTIDE SEQUENCE [LARGE SCALE GENOMIC DNA]</scope>
    <source>
        <strain evidence="3">JCM 16021</strain>
    </source>
</reference>
<dbReference type="Proteomes" id="UP001500575">
    <property type="component" value="Unassembled WGS sequence"/>
</dbReference>